<protein>
    <submittedName>
        <fullName evidence="2">Uncharacterized protein</fullName>
    </submittedName>
</protein>
<organism evidence="2">
    <name type="scientific">Aspergillus niger</name>
    <dbReference type="NCBI Taxonomy" id="5061"/>
    <lineage>
        <taxon>Eukaryota</taxon>
        <taxon>Fungi</taxon>
        <taxon>Dikarya</taxon>
        <taxon>Ascomycota</taxon>
        <taxon>Pezizomycotina</taxon>
        <taxon>Eurotiomycetes</taxon>
        <taxon>Eurotiomycetidae</taxon>
        <taxon>Eurotiales</taxon>
        <taxon>Aspergillaceae</taxon>
        <taxon>Aspergillus</taxon>
        <taxon>Aspergillus subgen. Circumdati</taxon>
    </lineage>
</organism>
<reference evidence="2" key="1">
    <citation type="submission" date="2025-02" db="EMBL/GenBank/DDBJ databases">
        <authorList>
            <consortium name="NCBI Genome Project"/>
        </authorList>
    </citation>
    <scope>NUCLEOTIDE SEQUENCE</scope>
</reference>
<dbReference type="VEuPathDB" id="FungiDB:An11g01370"/>
<dbReference type="RefSeq" id="XP_059604263.1">
    <property type="nucleotide sequence ID" value="XM_059750061.1"/>
</dbReference>
<name>A0AAJ8E1T0_ASPNG</name>
<proteinExistence type="predicted"/>
<dbReference type="AlphaFoldDB" id="A0AAJ8E1T0"/>
<gene>
    <name evidence="2" type="ORF">An11g01370</name>
</gene>
<dbReference type="KEGG" id="ang:An11g01370"/>
<feature type="compositionally biased region" description="Acidic residues" evidence="1">
    <location>
        <begin position="33"/>
        <end position="56"/>
    </location>
</feature>
<accession>A0AAJ8E1T0</accession>
<reference evidence="2" key="2">
    <citation type="submission" date="2025-08" db="UniProtKB">
        <authorList>
            <consortium name="RefSeq"/>
        </authorList>
    </citation>
    <scope>IDENTIFICATION</scope>
</reference>
<evidence type="ECO:0000256" key="1">
    <source>
        <dbReference type="SAM" id="MobiDB-lite"/>
    </source>
</evidence>
<dbReference type="GeneID" id="84592194"/>
<feature type="region of interest" description="Disordered" evidence="1">
    <location>
        <begin position="25"/>
        <end position="61"/>
    </location>
</feature>
<evidence type="ECO:0000313" key="2">
    <source>
        <dbReference type="RefSeq" id="XP_059604263.1"/>
    </source>
</evidence>
<sequence>MVPRWSRGAGPVKDGWLMRRVPVQGGDALVEREEGEVSEVGDGDGDDDDGDDDDGGGGDGALENEIAILIDHTSVLSIAS</sequence>